<evidence type="ECO:0000256" key="1">
    <source>
        <dbReference type="SAM" id="MobiDB-lite"/>
    </source>
</evidence>
<dbReference type="AlphaFoldDB" id="A0A9W7LBE7"/>
<name>A0A9W7LBE7_9STRA</name>
<dbReference type="EMBL" id="BRYA01001525">
    <property type="protein sequence ID" value="GMI44965.1"/>
    <property type="molecule type" value="Genomic_DNA"/>
</dbReference>
<evidence type="ECO:0000313" key="3">
    <source>
        <dbReference type="Proteomes" id="UP001165065"/>
    </source>
</evidence>
<keyword evidence="3" id="KW-1185">Reference proteome</keyword>
<proteinExistence type="predicted"/>
<dbReference type="Proteomes" id="UP001165065">
    <property type="component" value="Unassembled WGS sequence"/>
</dbReference>
<sequence length="161" mass="17894">KDGDICWGGDNVGGGSGSDSDEDDEAEVIDVAFEPCVIPPGLRTIISVTLSPTFCKRDEFLGGINLEVSLVPREQGNVEYRHPKSGTEMRPKSSLRDNFFVRVPLFSAFVDDKFGDQAGSYECKEMLIDSRVFKRKGIRIKGAKEKAEEVKRIEDEDDGWT</sequence>
<accession>A0A9W7LBE7</accession>
<organism evidence="2 3">
    <name type="scientific">Triparma columacea</name>
    <dbReference type="NCBI Taxonomy" id="722753"/>
    <lineage>
        <taxon>Eukaryota</taxon>
        <taxon>Sar</taxon>
        <taxon>Stramenopiles</taxon>
        <taxon>Ochrophyta</taxon>
        <taxon>Bolidophyceae</taxon>
        <taxon>Parmales</taxon>
        <taxon>Triparmaceae</taxon>
        <taxon>Triparma</taxon>
    </lineage>
</organism>
<protein>
    <submittedName>
        <fullName evidence="2">Uncharacterized protein</fullName>
    </submittedName>
</protein>
<feature type="region of interest" description="Disordered" evidence="1">
    <location>
        <begin position="1"/>
        <end position="24"/>
    </location>
</feature>
<feature type="non-terminal residue" evidence="2">
    <location>
        <position position="1"/>
    </location>
</feature>
<evidence type="ECO:0000313" key="2">
    <source>
        <dbReference type="EMBL" id="GMI44965.1"/>
    </source>
</evidence>
<reference evidence="3" key="1">
    <citation type="journal article" date="2023" name="Commun. Biol.">
        <title>Genome analysis of Parmales, the sister group of diatoms, reveals the evolutionary specialization of diatoms from phago-mixotrophs to photoautotrophs.</title>
        <authorList>
            <person name="Ban H."/>
            <person name="Sato S."/>
            <person name="Yoshikawa S."/>
            <person name="Yamada K."/>
            <person name="Nakamura Y."/>
            <person name="Ichinomiya M."/>
            <person name="Sato N."/>
            <person name="Blanc-Mathieu R."/>
            <person name="Endo H."/>
            <person name="Kuwata A."/>
            <person name="Ogata H."/>
        </authorList>
    </citation>
    <scope>NUCLEOTIDE SEQUENCE [LARGE SCALE GENOMIC DNA]</scope>
</reference>
<comment type="caution">
    <text evidence="2">The sequence shown here is derived from an EMBL/GenBank/DDBJ whole genome shotgun (WGS) entry which is preliminary data.</text>
</comment>
<gene>
    <name evidence="2" type="ORF">TrCOL_g6620</name>
</gene>